<evidence type="ECO:0000256" key="4">
    <source>
        <dbReference type="ARBA" id="ARBA00023306"/>
    </source>
</evidence>
<reference evidence="5" key="2">
    <citation type="submission" date="2019-02" db="EMBL/GenBank/DDBJ databases">
        <authorList>
            <person name="Chen S.-C."/>
            <person name="Chien H.-H."/>
            <person name="Lai M.-C."/>
        </authorList>
    </citation>
    <scope>NUCLEOTIDE SEQUENCE</scope>
    <source>
        <strain evidence="5">N2F9704</strain>
    </source>
</reference>
<name>A0A8A3S7R4_9EURY</name>
<proteinExistence type="predicted"/>
<dbReference type="InterPro" id="IPR036388">
    <property type="entry name" value="WH-like_DNA-bd_sf"/>
</dbReference>
<gene>
    <name evidence="5" type="primary">scpB</name>
    <name evidence="5" type="ORF">RJ40_09490</name>
</gene>
<dbReference type="PANTHER" id="PTHR34298">
    <property type="entry name" value="SEGREGATION AND CONDENSATION PROTEIN B"/>
    <property type="match status" value="1"/>
</dbReference>
<evidence type="ECO:0000256" key="3">
    <source>
        <dbReference type="ARBA" id="ARBA00022829"/>
    </source>
</evidence>
<keyword evidence="3" id="KW-0159">Chromosome partition</keyword>
<dbReference type="Pfam" id="PF04079">
    <property type="entry name" value="SMC_ScpB"/>
    <property type="match status" value="1"/>
</dbReference>
<accession>A0A8A3S7R4</accession>
<evidence type="ECO:0000256" key="1">
    <source>
        <dbReference type="ARBA" id="ARBA00022490"/>
    </source>
</evidence>
<keyword evidence="1" id="KW-0963">Cytoplasm</keyword>
<evidence type="ECO:0000256" key="2">
    <source>
        <dbReference type="ARBA" id="ARBA00022618"/>
    </source>
</evidence>
<dbReference type="Gene3D" id="1.10.10.10">
    <property type="entry name" value="Winged helix-like DNA-binding domain superfamily/Winged helix DNA-binding domain"/>
    <property type="match status" value="2"/>
</dbReference>
<dbReference type="GO" id="GO:0051304">
    <property type="term" value="P:chromosome separation"/>
    <property type="evidence" value="ECO:0007669"/>
    <property type="project" value="InterPro"/>
</dbReference>
<dbReference type="EMBL" id="CP036172">
    <property type="protein sequence ID" value="QSZ67724.1"/>
    <property type="molecule type" value="Genomic_DNA"/>
</dbReference>
<dbReference type="AlphaFoldDB" id="A0A8A3S7R4"/>
<evidence type="ECO:0000313" key="6">
    <source>
        <dbReference type="Proteomes" id="UP001042704"/>
    </source>
</evidence>
<reference evidence="5" key="1">
    <citation type="journal article" date="2001" name="Int. J. Syst. Evol. Microbiol.">
        <title>Methanofollis aquaemaris sp. nov., a methanogen isolated from an aquaculture fish pond.</title>
        <authorList>
            <person name="Lai M.C."/>
            <person name="Chen S.C."/>
        </authorList>
    </citation>
    <scope>NUCLEOTIDE SEQUENCE</scope>
    <source>
        <strain evidence="5">N2F9704</strain>
    </source>
</reference>
<dbReference type="NCBIfam" id="TIGR00281">
    <property type="entry name" value="SMC-Scp complex subunit ScpB"/>
    <property type="match status" value="1"/>
</dbReference>
<keyword evidence="6" id="KW-1185">Reference proteome</keyword>
<evidence type="ECO:0000313" key="5">
    <source>
        <dbReference type="EMBL" id="QSZ67724.1"/>
    </source>
</evidence>
<dbReference type="Proteomes" id="UP001042704">
    <property type="component" value="Chromosome"/>
</dbReference>
<dbReference type="PANTHER" id="PTHR34298:SF2">
    <property type="entry name" value="SEGREGATION AND CONDENSATION PROTEIN B"/>
    <property type="match status" value="1"/>
</dbReference>
<organism evidence="5 6">
    <name type="scientific">Methanofollis aquaemaris</name>
    <dbReference type="NCBI Taxonomy" id="126734"/>
    <lineage>
        <taxon>Archaea</taxon>
        <taxon>Methanobacteriati</taxon>
        <taxon>Methanobacteriota</taxon>
        <taxon>Stenosarchaea group</taxon>
        <taxon>Methanomicrobia</taxon>
        <taxon>Methanomicrobiales</taxon>
        <taxon>Methanomicrobiaceae</taxon>
        <taxon>Methanofollis</taxon>
    </lineage>
</organism>
<sequence length="162" mass="18336">MWMDKVAMLEAILFVADSPVDYGDVAKMLGVRRGEVSALASELQKRSEGRAAPLEVLDSGETIYMVLKEEYSEFVYPLMRPEISRAVLRTLSVIAYRQPILQSDLVEVRGGGVYAHVEELVERGLVARQRNGRSYELQTTPEFSRYFKTAAFSGVQERLDLR</sequence>
<keyword evidence="2" id="KW-0132">Cell division</keyword>
<dbReference type="InterPro" id="IPR036390">
    <property type="entry name" value="WH_DNA-bd_sf"/>
</dbReference>
<dbReference type="KEGG" id="maqe:RJ40_09490"/>
<protein>
    <submittedName>
        <fullName evidence="5">SMC-Scp complex subunit ScpB</fullName>
    </submittedName>
</protein>
<dbReference type="InterPro" id="IPR005234">
    <property type="entry name" value="ScpB_csome_segregation"/>
</dbReference>
<dbReference type="SUPFAM" id="SSF46785">
    <property type="entry name" value="Winged helix' DNA-binding domain"/>
    <property type="match status" value="2"/>
</dbReference>
<dbReference type="GO" id="GO:0051301">
    <property type="term" value="P:cell division"/>
    <property type="evidence" value="ECO:0007669"/>
    <property type="project" value="UniProtKB-KW"/>
</dbReference>
<keyword evidence="4" id="KW-0131">Cell cycle</keyword>